<feature type="domain" description="LysM" evidence="5">
    <location>
        <begin position="109"/>
        <end position="152"/>
    </location>
</feature>
<dbReference type="Gene3D" id="3.40.630.40">
    <property type="entry name" value="Zn-dependent exopeptidases"/>
    <property type="match status" value="1"/>
</dbReference>
<feature type="region of interest" description="Disordered" evidence="4">
    <location>
        <begin position="523"/>
        <end position="545"/>
    </location>
</feature>
<dbReference type="PROSITE" id="PS51782">
    <property type="entry name" value="LYSM"/>
    <property type="match status" value="3"/>
</dbReference>
<dbReference type="InterPro" id="IPR050695">
    <property type="entry name" value="N-acetylmuramoyl_amidase_3"/>
</dbReference>
<dbReference type="FunFam" id="3.40.630.40:FF:000005">
    <property type="entry name" value="N-acetylmuramoyl-L-alanine amidase (AmiA)"/>
    <property type="match status" value="1"/>
</dbReference>
<dbReference type="Pfam" id="PF01520">
    <property type="entry name" value="Amidase_3"/>
    <property type="match status" value="1"/>
</dbReference>
<dbReference type="PATRIC" id="fig|1653476.3.peg.998"/>
<dbReference type="GO" id="GO:0008745">
    <property type="term" value="F:N-acetylmuramoyl-L-alanine amidase activity"/>
    <property type="evidence" value="ECO:0007669"/>
    <property type="project" value="UniProtKB-EC"/>
</dbReference>
<evidence type="ECO:0000313" key="6">
    <source>
        <dbReference type="EMBL" id="BAU23344.1"/>
    </source>
</evidence>
<dbReference type="InterPro" id="IPR011990">
    <property type="entry name" value="TPR-like_helical_dom_sf"/>
</dbReference>
<dbReference type="Pfam" id="PF11741">
    <property type="entry name" value="AMIN"/>
    <property type="match status" value="1"/>
</dbReference>
<dbReference type="RefSeq" id="WP_068514103.1">
    <property type="nucleotide sequence ID" value="NZ_AP014945.1"/>
</dbReference>
<dbReference type="InterPro" id="IPR021731">
    <property type="entry name" value="AMIN_dom"/>
</dbReference>
<dbReference type="OrthoDB" id="9763643at2"/>
<dbReference type="CDD" id="cd00118">
    <property type="entry name" value="LysM"/>
    <property type="match status" value="3"/>
</dbReference>
<feature type="region of interest" description="Disordered" evidence="4">
    <location>
        <begin position="77"/>
        <end position="100"/>
    </location>
</feature>
<feature type="compositionally biased region" description="Basic and acidic residues" evidence="4">
    <location>
        <begin position="534"/>
        <end position="545"/>
    </location>
</feature>
<feature type="compositionally biased region" description="Basic and acidic residues" evidence="4">
    <location>
        <begin position="77"/>
        <end position="88"/>
    </location>
</feature>
<dbReference type="STRING" id="1653476.THC_0960"/>
<dbReference type="Proteomes" id="UP000068196">
    <property type="component" value="Chromosome"/>
</dbReference>
<keyword evidence="3 6" id="KW-0378">Hydrolase</keyword>
<dbReference type="EC" id="3.5.1.28" evidence="2"/>
<accession>A0A0U5B5J3</accession>
<dbReference type="InterPro" id="IPR002508">
    <property type="entry name" value="MurNAc-LAA_cat"/>
</dbReference>
<dbReference type="Gene3D" id="1.25.40.10">
    <property type="entry name" value="Tetratricopeptide repeat domain"/>
    <property type="match status" value="1"/>
</dbReference>
<dbReference type="PANTHER" id="PTHR30404">
    <property type="entry name" value="N-ACETYLMURAMOYL-L-ALANINE AMIDASE"/>
    <property type="match status" value="1"/>
</dbReference>
<proteinExistence type="predicted"/>
<dbReference type="SUPFAM" id="SSF54106">
    <property type="entry name" value="LysM domain"/>
    <property type="match status" value="3"/>
</dbReference>
<dbReference type="SMART" id="SM00257">
    <property type="entry name" value="LysM"/>
    <property type="match status" value="3"/>
</dbReference>
<keyword evidence="7" id="KW-1185">Reference proteome</keyword>
<reference evidence="6 7" key="1">
    <citation type="journal article" date="2016" name="Int. J. Syst. Evol. Microbiol.">
        <title>Caldimicrobium thiodismutans sp. nov., a sulfur-disproportionating bacterium isolated from a hot spring, and emended description of the genus Caldimicrobium.</title>
        <authorList>
            <person name="Kojima H."/>
            <person name="Umezawa K."/>
            <person name="Fukui M."/>
        </authorList>
    </citation>
    <scope>NUCLEOTIDE SEQUENCE [LARGE SCALE GENOMIC DNA]</scope>
    <source>
        <strain evidence="6 7">TF1</strain>
    </source>
</reference>
<evidence type="ECO:0000256" key="3">
    <source>
        <dbReference type="ARBA" id="ARBA00022801"/>
    </source>
</evidence>
<dbReference type="AlphaFoldDB" id="A0A0U5B5J3"/>
<dbReference type="GO" id="GO:0030288">
    <property type="term" value="C:outer membrane-bounded periplasmic space"/>
    <property type="evidence" value="ECO:0007669"/>
    <property type="project" value="TreeGrafter"/>
</dbReference>
<dbReference type="SMART" id="SM00646">
    <property type="entry name" value="Ami_3"/>
    <property type="match status" value="1"/>
</dbReference>
<evidence type="ECO:0000256" key="2">
    <source>
        <dbReference type="ARBA" id="ARBA00011901"/>
    </source>
</evidence>
<dbReference type="Gene3D" id="3.10.350.10">
    <property type="entry name" value="LysM domain"/>
    <property type="match status" value="3"/>
</dbReference>
<dbReference type="CDD" id="cd02696">
    <property type="entry name" value="MurNAc-LAA"/>
    <property type="match status" value="1"/>
</dbReference>
<gene>
    <name evidence="6" type="ORF">THC_0960</name>
</gene>
<dbReference type="SUPFAM" id="SSF53187">
    <property type="entry name" value="Zn-dependent exopeptidases"/>
    <property type="match status" value="1"/>
</dbReference>
<dbReference type="InterPro" id="IPR018392">
    <property type="entry name" value="LysM"/>
</dbReference>
<dbReference type="KEGG" id="cthi:THC_0960"/>
<name>A0A0U5B5J3_9BACT</name>
<dbReference type="Pfam" id="PF01476">
    <property type="entry name" value="LysM"/>
    <property type="match status" value="3"/>
</dbReference>
<protein>
    <recommendedName>
        <fullName evidence="2">N-acetylmuramoyl-L-alanine amidase</fullName>
        <ecNumber evidence="2">3.5.1.28</ecNumber>
    </recommendedName>
</protein>
<sequence>MSSSLFKHCVVALFVIFLWISSSLAEKVIYHQVKKGETLQSIAKKYGVTIENLKEWNNLKKSKVFVGQKLAIKKEEASSRGKAKRETQEPGLEGQSQAKKGENTSYRVIYHRVKRGETLQSIAQKYGVTPEELKDWNKLKSDKGILGKRLIIKKERAVDSGKEESSKKATSSRPKEIIYRVKEGETLSQIAKLFGVTEEEIIAVNKLKGTTLKPGQRLIIKVSEEKKGEERAGEVLKKEPDTLKELFERLETQAEALKKKPFDRRDYLKLISEYRRIYLLYPGSEIAPLALFRSGDLFLEIYKNSLNKKDAIEAGKRYELFLKNYSQHSLAEKAYTQLYNLYKEELKDKARLESLQREWGDRFPQVKSIKKGKEGVALLEPAKKELPKVSKGPTLKEKSSQPSLIADLKKVLHIEPVTGEDYTRIIVDLNGNFEYQANLIPRTEDTPPRLYVDLFPAVLGEKIERAIDLQDKHLQRIRVGQFDRQTVRIVLDLRSLTDYKFFKLQEPYQLIIDLVGKEKKKVEPKPQKLAKTKKPVEKGAVREKQEPLAENGTKYINLARQLGLGVKRIMLDAGHGGEDPGALGPNGLKEKDITLKLVKLVGGKLLERLGVEVIYTRTSDVFIPLTKRPALANSQKADLFVSIHLNASPDPQGKGIETYYLNFTTDPEAMRVAALENRANDKGLADLQDLVKAVIANTKLNESRKLAEKVQKELVRELSRHYPDIEDRGVKYAPFLVLVGTRMPAILVEADFITNPTSAKRLTQEEYLDKIAEGIAKGIEVYIQSLKLSGLESLERKNF</sequence>
<evidence type="ECO:0000259" key="5">
    <source>
        <dbReference type="PROSITE" id="PS51782"/>
    </source>
</evidence>
<dbReference type="Gene3D" id="2.60.40.3500">
    <property type="match status" value="1"/>
</dbReference>
<reference evidence="7" key="2">
    <citation type="journal article" date="2016" name="Int. J. Syst. Evol. Microbiol.">
        <title>Caldimicrobium thiodismutans sp. nov., a sulfur-disproportionating bacterium isolated from a hot spring.</title>
        <authorList>
            <person name="Kojima H."/>
            <person name="Umezawa K."/>
            <person name="Fukui M."/>
        </authorList>
    </citation>
    <scope>NUCLEOTIDE SEQUENCE [LARGE SCALE GENOMIC DNA]</scope>
    <source>
        <strain evidence="7">TF1</strain>
    </source>
</reference>
<comment type="catalytic activity">
    <reaction evidence="1">
        <text>Hydrolyzes the link between N-acetylmuramoyl residues and L-amino acid residues in certain cell-wall glycopeptides.</text>
        <dbReference type="EC" id="3.5.1.28"/>
    </reaction>
</comment>
<feature type="domain" description="LysM" evidence="5">
    <location>
        <begin position="29"/>
        <end position="72"/>
    </location>
</feature>
<dbReference type="InterPro" id="IPR036779">
    <property type="entry name" value="LysM_dom_sf"/>
</dbReference>
<dbReference type="EMBL" id="AP014945">
    <property type="protein sequence ID" value="BAU23344.1"/>
    <property type="molecule type" value="Genomic_DNA"/>
</dbReference>
<evidence type="ECO:0000313" key="7">
    <source>
        <dbReference type="Proteomes" id="UP000068196"/>
    </source>
</evidence>
<evidence type="ECO:0000256" key="1">
    <source>
        <dbReference type="ARBA" id="ARBA00001561"/>
    </source>
</evidence>
<dbReference type="PANTHER" id="PTHR30404:SF0">
    <property type="entry name" value="N-ACETYLMURAMOYL-L-ALANINE AMIDASE AMIC"/>
    <property type="match status" value="1"/>
</dbReference>
<dbReference type="GO" id="GO:0009253">
    <property type="term" value="P:peptidoglycan catabolic process"/>
    <property type="evidence" value="ECO:0007669"/>
    <property type="project" value="InterPro"/>
</dbReference>
<evidence type="ECO:0000256" key="4">
    <source>
        <dbReference type="SAM" id="MobiDB-lite"/>
    </source>
</evidence>
<organism evidence="6 7">
    <name type="scientific">Caldimicrobium thiodismutans</name>
    <dbReference type="NCBI Taxonomy" id="1653476"/>
    <lineage>
        <taxon>Bacteria</taxon>
        <taxon>Pseudomonadati</taxon>
        <taxon>Thermodesulfobacteriota</taxon>
        <taxon>Thermodesulfobacteria</taxon>
        <taxon>Thermodesulfobacteriales</taxon>
        <taxon>Thermodesulfobacteriaceae</taxon>
        <taxon>Caldimicrobium</taxon>
    </lineage>
</organism>
<feature type="domain" description="LysM" evidence="5">
    <location>
        <begin position="177"/>
        <end position="220"/>
    </location>
</feature>